<feature type="transmembrane region" description="Helical" evidence="1">
    <location>
        <begin position="142"/>
        <end position="163"/>
    </location>
</feature>
<protein>
    <submittedName>
        <fullName evidence="2">Uncharacterized protein</fullName>
    </submittedName>
</protein>
<dbReference type="EMBL" id="JACCBE010000001">
    <property type="protein sequence ID" value="NYD56810.1"/>
    <property type="molecule type" value="Genomic_DNA"/>
</dbReference>
<name>A0A7Y9F125_9ACTN</name>
<feature type="transmembrane region" description="Helical" evidence="1">
    <location>
        <begin position="243"/>
        <end position="266"/>
    </location>
</feature>
<sequence>MGVIYLSGFVVINVVATVLFVRSQRGKAAAELMTFAETVPAPLTPQVREWLGPQLHRRAVYPFVGFLWGITAVYLLPSSAWDDLPWHWFLLVIGIGVGSSTGALLASVRTKPLVDGPRRAVDPVRRRASDYYGRIDVLRLRLSVLTAGSALALAAALVAGTGTATADRALIACSIGLVLVAAHHGVVAVVVARPLVTSTAEGLSWQKAVLARTIAPMPHLAIFAGIFSTVVAVYAAVVHVRELSLPILLLSVGVAVLGAAAVVVMVMGIRRDRPRQTDPIAHPSSAP</sequence>
<feature type="transmembrane region" description="Helical" evidence="1">
    <location>
        <begin position="217"/>
        <end position="237"/>
    </location>
</feature>
<feature type="transmembrane region" description="Helical" evidence="1">
    <location>
        <begin position="169"/>
        <end position="196"/>
    </location>
</feature>
<keyword evidence="3" id="KW-1185">Reference proteome</keyword>
<dbReference type="Proteomes" id="UP000516957">
    <property type="component" value="Unassembled WGS sequence"/>
</dbReference>
<gene>
    <name evidence="2" type="ORF">BKA08_001048</name>
</gene>
<feature type="transmembrane region" description="Helical" evidence="1">
    <location>
        <begin position="6"/>
        <end position="23"/>
    </location>
</feature>
<organism evidence="2 3">
    <name type="scientific">Nocardioides marinisabuli</name>
    <dbReference type="NCBI Taxonomy" id="419476"/>
    <lineage>
        <taxon>Bacteria</taxon>
        <taxon>Bacillati</taxon>
        <taxon>Actinomycetota</taxon>
        <taxon>Actinomycetes</taxon>
        <taxon>Propionibacteriales</taxon>
        <taxon>Nocardioidaceae</taxon>
        <taxon>Nocardioides</taxon>
    </lineage>
</organism>
<reference evidence="2 3" key="1">
    <citation type="submission" date="2020-07" db="EMBL/GenBank/DDBJ databases">
        <title>Sequencing the genomes of 1000 actinobacteria strains.</title>
        <authorList>
            <person name="Klenk H.-P."/>
        </authorList>
    </citation>
    <scope>NUCLEOTIDE SEQUENCE [LARGE SCALE GENOMIC DNA]</scope>
    <source>
        <strain evidence="2 3">DSM 18965</strain>
    </source>
</reference>
<feature type="transmembrane region" description="Helical" evidence="1">
    <location>
        <begin position="88"/>
        <end position="108"/>
    </location>
</feature>
<proteinExistence type="predicted"/>
<feature type="transmembrane region" description="Helical" evidence="1">
    <location>
        <begin position="59"/>
        <end position="76"/>
    </location>
</feature>
<comment type="caution">
    <text evidence="2">The sequence shown here is derived from an EMBL/GenBank/DDBJ whole genome shotgun (WGS) entry which is preliminary data.</text>
</comment>
<keyword evidence="1" id="KW-0812">Transmembrane</keyword>
<dbReference type="AlphaFoldDB" id="A0A7Y9F125"/>
<evidence type="ECO:0000313" key="2">
    <source>
        <dbReference type="EMBL" id="NYD56810.1"/>
    </source>
</evidence>
<dbReference type="RefSeq" id="WP_179614657.1">
    <property type="nucleotide sequence ID" value="NZ_JACCBE010000001.1"/>
</dbReference>
<keyword evidence="1" id="KW-1133">Transmembrane helix</keyword>
<evidence type="ECO:0000313" key="3">
    <source>
        <dbReference type="Proteomes" id="UP000516957"/>
    </source>
</evidence>
<keyword evidence="1" id="KW-0472">Membrane</keyword>
<evidence type="ECO:0000256" key="1">
    <source>
        <dbReference type="SAM" id="Phobius"/>
    </source>
</evidence>
<accession>A0A7Y9F125</accession>